<sequence>MRVFVGTSGWNYDWNPDGLRWYAQESGFNAVELNMSFYSFPKPSTVSRWRDEGKDLRWSVKVHRSITHLRRMNEKSLGTWHRFREIFKPLEENIDFYLFQLPPQMPFSKEAERRLKMFAGTCEKMAVEPRHTSWFEDHVLELFEEVSVYFVTPDSPLFEGLPHGRVYVVRGTCYVRMHGRLAWYNYGYLEEELEEVAAAILGASPERAYVFFNNDHDMLADGRRLLEILRSKMSL</sequence>
<dbReference type="AlphaFoldDB" id="A0A7C1NXN2"/>
<dbReference type="PANTHER" id="PTHR30348:SF4">
    <property type="entry name" value="DUF72 DOMAIN-CONTAINING PROTEIN"/>
    <property type="match status" value="1"/>
</dbReference>
<protein>
    <submittedName>
        <fullName evidence="1">DUF72 domain-containing protein</fullName>
    </submittedName>
</protein>
<accession>A0A7C1NXN2</accession>
<evidence type="ECO:0000313" key="1">
    <source>
        <dbReference type="EMBL" id="HEB48313.1"/>
    </source>
</evidence>
<reference evidence="1" key="1">
    <citation type="journal article" date="2020" name="mSystems">
        <title>Genome- and Community-Level Interaction Insights into Carbon Utilization and Element Cycling Functions of Hydrothermarchaeota in Hydrothermal Sediment.</title>
        <authorList>
            <person name="Zhou Z."/>
            <person name="Liu Y."/>
            <person name="Xu W."/>
            <person name="Pan J."/>
            <person name="Luo Z.H."/>
            <person name="Li M."/>
        </authorList>
    </citation>
    <scope>NUCLEOTIDE SEQUENCE [LARGE SCALE GENOMIC DNA]</scope>
    <source>
        <strain evidence="1">SpSt-25</strain>
    </source>
</reference>
<dbReference type="InterPro" id="IPR002763">
    <property type="entry name" value="DUF72"/>
</dbReference>
<organism evidence="1">
    <name type="scientific">Thermofilum pendens</name>
    <dbReference type="NCBI Taxonomy" id="2269"/>
    <lineage>
        <taxon>Archaea</taxon>
        <taxon>Thermoproteota</taxon>
        <taxon>Thermoprotei</taxon>
        <taxon>Thermofilales</taxon>
        <taxon>Thermofilaceae</taxon>
        <taxon>Thermofilum</taxon>
    </lineage>
</organism>
<comment type="caution">
    <text evidence="1">The sequence shown here is derived from an EMBL/GenBank/DDBJ whole genome shotgun (WGS) entry which is preliminary data.</text>
</comment>
<dbReference type="InterPro" id="IPR036520">
    <property type="entry name" value="UPF0759_sf"/>
</dbReference>
<gene>
    <name evidence="1" type="ORF">ENP77_00740</name>
</gene>
<dbReference type="PANTHER" id="PTHR30348">
    <property type="entry name" value="UNCHARACTERIZED PROTEIN YECE"/>
    <property type="match status" value="1"/>
</dbReference>
<dbReference type="EMBL" id="DSKP01000027">
    <property type="protein sequence ID" value="HEB48313.1"/>
    <property type="molecule type" value="Genomic_DNA"/>
</dbReference>
<dbReference type="SUPFAM" id="SSF117396">
    <property type="entry name" value="TM1631-like"/>
    <property type="match status" value="1"/>
</dbReference>
<name>A0A7C1NXN2_THEPE</name>
<dbReference type="Gene3D" id="3.20.20.410">
    <property type="entry name" value="Protein of unknown function UPF0759"/>
    <property type="match status" value="1"/>
</dbReference>
<proteinExistence type="predicted"/>
<dbReference type="Pfam" id="PF01904">
    <property type="entry name" value="DUF72"/>
    <property type="match status" value="1"/>
</dbReference>